<organism evidence="2 3">
    <name type="scientific">Nocardia callitridis</name>
    <dbReference type="NCBI Taxonomy" id="648753"/>
    <lineage>
        <taxon>Bacteria</taxon>
        <taxon>Bacillati</taxon>
        <taxon>Actinomycetota</taxon>
        <taxon>Actinomycetes</taxon>
        <taxon>Mycobacteriales</taxon>
        <taxon>Nocardiaceae</taxon>
        <taxon>Nocardia</taxon>
    </lineage>
</organism>
<protein>
    <recommendedName>
        <fullName evidence="1">RsbT co-antagonist protein RsbRD N-terminal domain-containing protein</fullName>
    </recommendedName>
</protein>
<evidence type="ECO:0000259" key="1">
    <source>
        <dbReference type="Pfam" id="PF14361"/>
    </source>
</evidence>
<dbReference type="EMBL" id="BAABJM010000002">
    <property type="protein sequence ID" value="GAA5049622.1"/>
    <property type="molecule type" value="Genomic_DNA"/>
</dbReference>
<feature type="domain" description="RsbT co-antagonist protein RsbRD N-terminal" evidence="1">
    <location>
        <begin position="49"/>
        <end position="159"/>
    </location>
</feature>
<name>A0ABP9K245_9NOCA</name>
<evidence type="ECO:0000313" key="3">
    <source>
        <dbReference type="Proteomes" id="UP001500603"/>
    </source>
</evidence>
<dbReference type="InterPro" id="IPR025751">
    <property type="entry name" value="RsbRD_N_dom"/>
</dbReference>
<evidence type="ECO:0000313" key="2">
    <source>
        <dbReference type="EMBL" id="GAA5049622.1"/>
    </source>
</evidence>
<keyword evidence="3" id="KW-1185">Reference proteome</keyword>
<accession>A0ABP9K245</accession>
<dbReference type="Pfam" id="PF14361">
    <property type="entry name" value="RsbRD_N"/>
    <property type="match status" value="1"/>
</dbReference>
<gene>
    <name evidence="2" type="ORF">GCM10023318_18740</name>
</gene>
<reference evidence="3" key="1">
    <citation type="journal article" date="2019" name="Int. J. Syst. Evol. Microbiol.">
        <title>The Global Catalogue of Microorganisms (GCM) 10K type strain sequencing project: providing services to taxonomists for standard genome sequencing and annotation.</title>
        <authorList>
            <consortium name="The Broad Institute Genomics Platform"/>
            <consortium name="The Broad Institute Genome Sequencing Center for Infectious Disease"/>
            <person name="Wu L."/>
            <person name="Ma J."/>
        </authorList>
    </citation>
    <scope>NUCLEOTIDE SEQUENCE [LARGE SCALE GENOMIC DNA]</scope>
    <source>
        <strain evidence="3">JCM 18298</strain>
    </source>
</reference>
<dbReference type="Proteomes" id="UP001500603">
    <property type="component" value="Unassembled WGS sequence"/>
</dbReference>
<comment type="caution">
    <text evidence="2">The sequence shown here is derived from an EMBL/GenBank/DDBJ whole genome shotgun (WGS) entry which is preliminary data.</text>
</comment>
<proteinExistence type="predicted"/>
<sequence>MGMQSRSGTERLALKLVEHLARHGDADDANRGSGPHSAFGAGASIGLNGDVAVTTRHCLAAALKLNARRVDEQPVQPPEVAGSATRWAREGVALETVLAAYHEEIRSGLEFLAEHSENEAADQFVAAQYVVRVLEMVTVAASTAYVDEHREVAREHQTAAQTLVSALLGGHGIGELARQTGIRIASSYQVVALGIPAHPDERRPGSGALAARRKLRRVQSALATPLGSRALSVLTAAGGTVLVPIEGTPSIAGSLTMTPEVLAVVSEAAEVPVTATVTAGRTLRIPELAGQVHDLLDRVRAKNRPPGLYEVSEQGEAIGCEVPQHPKMAVVTSPNDHRIGRTA</sequence>